<organism evidence="1 2">
    <name type="scientific">Rotaria magnacalcarata</name>
    <dbReference type="NCBI Taxonomy" id="392030"/>
    <lineage>
        <taxon>Eukaryota</taxon>
        <taxon>Metazoa</taxon>
        <taxon>Spiralia</taxon>
        <taxon>Gnathifera</taxon>
        <taxon>Rotifera</taxon>
        <taxon>Eurotatoria</taxon>
        <taxon>Bdelloidea</taxon>
        <taxon>Philodinida</taxon>
        <taxon>Philodinidae</taxon>
        <taxon>Rotaria</taxon>
    </lineage>
</organism>
<dbReference type="EMBL" id="CAJOBI010270458">
    <property type="protein sequence ID" value="CAF5136484.1"/>
    <property type="molecule type" value="Genomic_DNA"/>
</dbReference>
<accession>A0A8S3FP69</accession>
<comment type="caution">
    <text evidence="1">The sequence shown here is derived from an EMBL/GenBank/DDBJ whole genome shotgun (WGS) entry which is preliminary data.</text>
</comment>
<dbReference type="Proteomes" id="UP000676336">
    <property type="component" value="Unassembled WGS sequence"/>
</dbReference>
<reference evidence="1" key="1">
    <citation type="submission" date="2021-02" db="EMBL/GenBank/DDBJ databases">
        <authorList>
            <person name="Nowell W R."/>
        </authorList>
    </citation>
    <scope>NUCLEOTIDE SEQUENCE</scope>
</reference>
<name>A0A8S3FP69_9BILA</name>
<proteinExistence type="predicted"/>
<evidence type="ECO:0000313" key="1">
    <source>
        <dbReference type="EMBL" id="CAF5136484.1"/>
    </source>
</evidence>
<gene>
    <name evidence="1" type="ORF">SMN809_LOCUS63207</name>
</gene>
<protein>
    <submittedName>
        <fullName evidence="1">Uncharacterized protein</fullName>
    </submittedName>
</protein>
<sequence>MHYRTFAIGEYPVGQSLIDEIR</sequence>
<feature type="non-terminal residue" evidence="1">
    <location>
        <position position="22"/>
    </location>
</feature>
<evidence type="ECO:0000313" key="2">
    <source>
        <dbReference type="Proteomes" id="UP000676336"/>
    </source>
</evidence>
<dbReference type="AlphaFoldDB" id="A0A8S3FP69"/>